<dbReference type="AlphaFoldDB" id="C7N1U3"/>
<dbReference type="PANTHER" id="PTHR35596">
    <property type="entry name" value="DUF2263 DOMAIN-CONTAINING PROTEIN"/>
    <property type="match status" value="1"/>
</dbReference>
<dbReference type="RefSeq" id="WP_012799484.1">
    <property type="nucleotide sequence ID" value="NC_013165.1"/>
</dbReference>
<dbReference type="eggNOG" id="COG4295">
    <property type="taxonomic scope" value="Bacteria"/>
</dbReference>
<dbReference type="Gene3D" id="3.40.220.10">
    <property type="entry name" value="Leucine Aminopeptidase, subunit E, domain 1"/>
    <property type="match status" value="1"/>
</dbReference>
<dbReference type="STRING" id="471855.Shel_23750"/>
<organism evidence="2 3">
    <name type="scientific">Slackia heliotrinireducens (strain ATCC 29202 / DSM 20476 / NCTC 11029 / RHS 1)</name>
    <name type="common">Peptococcus heliotrinreducens</name>
    <dbReference type="NCBI Taxonomy" id="471855"/>
    <lineage>
        <taxon>Bacteria</taxon>
        <taxon>Bacillati</taxon>
        <taxon>Actinomycetota</taxon>
        <taxon>Coriobacteriia</taxon>
        <taxon>Eggerthellales</taxon>
        <taxon>Eggerthellaceae</taxon>
        <taxon>Slackia</taxon>
    </lineage>
</organism>
<dbReference type="PANTHER" id="PTHR35596:SF1">
    <property type="entry name" value="MICROBIAL-TYPE PARG CATALYTIC DOMAIN-CONTAINING PROTEIN"/>
    <property type="match status" value="1"/>
</dbReference>
<dbReference type="Proteomes" id="UP000002026">
    <property type="component" value="Chromosome"/>
</dbReference>
<dbReference type="InterPro" id="IPR019261">
    <property type="entry name" value="PARG_cat_microbial"/>
</dbReference>
<evidence type="ECO:0000313" key="2">
    <source>
        <dbReference type="EMBL" id="ACV23384.1"/>
    </source>
</evidence>
<accession>C7N1U3</accession>
<dbReference type="KEGG" id="shi:Shel_23750"/>
<dbReference type="InterPro" id="IPR012664">
    <property type="entry name" value="CHP02452"/>
</dbReference>
<dbReference type="NCBIfam" id="TIGR02452">
    <property type="entry name" value="TIGR02452 family protein"/>
    <property type="match status" value="1"/>
</dbReference>
<protein>
    <recommendedName>
        <fullName evidence="1">Microbial-type PARG catalytic domain-containing protein</fullName>
    </recommendedName>
</protein>
<evidence type="ECO:0000313" key="3">
    <source>
        <dbReference type="Proteomes" id="UP000002026"/>
    </source>
</evidence>
<dbReference type="EMBL" id="CP001684">
    <property type="protein sequence ID" value="ACV23384.1"/>
    <property type="molecule type" value="Genomic_DNA"/>
</dbReference>
<dbReference type="SUPFAM" id="SSF52949">
    <property type="entry name" value="Macro domain-like"/>
    <property type="match status" value="1"/>
</dbReference>
<dbReference type="InterPro" id="IPR043472">
    <property type="entry name" value="Macro_dom-like"/>
</dbReference>
<keyword evidence="3" id="KW-1185">Reference proteome</keyword>
<name>C7N1U3_SLAHD</name>
<gene>
    <name evidence="2" type="ordered locus">Shel_23750</name>
</gene>
<sequence length="283" mass="30942">MPTKEERAKQAAKHLAFVNTVFASDTAASIEATVVYEDGDGRELAVPEPRFEATATDATTDFTVTALFKAQGKVAVVDPCAFTKPGGNYVEGAFGPEQVLCADSNLYPILCGLKETYHDANRDYWSGQLFTDRALWIPDVKFTRSGDLRTAGIVAVPAPNRTRALENHRSAAECDQAIKTRIETIMRVAAANGVDTLICNAFGCGFNGNDDTVVAQLFRDWIDAHQGVFENVIFAVPRANFAAFDALFAAPEIEEPVYVPTDEEDEDDFDIYSIELPEGITLR</sequence>
<proteinExistence type="predicted"/>
<evidence type="ECO:0000259" key="1">
    <source>
        <dbReference type="Pfam" id="PF10021"/>
    </source>
</evidence>
<feature type="domain" description="Microbial-type PARG catalytic" evidence="1">
    <location>
        <begin position="22"/>
        <end position="144"/>
    </location>
</feature>
<reference evidence="2 3" key="1">
    <citation type="journal article" date="2009" name="Stand. Genomic Sci.">
        <title>Complete genome sequence of Slackia heliotrinireducens type strain (RHS 1).</title>
        <authorList>
            <person name="Pukall R."/>
            <person name="Lapidus A."/>
            <person name="Nolan M."/>
            <person name="Copeland A."/>
            <person name="Glavina Del Rio T."/>
            <person name="Lucas S."/>
            <person name="Chen F."/>
            <person name="Tice H."/>
            <person name="Cheng J.F."/>
            <person name="Chertkov O."/>
            <person name="Bruce D."/>
            <person name="Goodwin L."/>
            <person name="Kuske C."/>
            <person name="Brettin T."/>
            <person name="Detter J.C."/>
            <person name="Han C."/>
            <person name="Pitluck S."/>
            <person name="Pati A."/>
            <person name="Mavrommatis K."/>
            <person name="Ivanova N."/>
            <person name="Ovchinnikova G."/>
            <person name="Chen A."/>
            <person name="Palaniappan K."/>
            <person name="Schneider S."/>
            <person name="Rohde M."/>
            <person name="Chain P."/>
            <person name="D'haeseleer P."/>
            <person name="Goker M."/>
            <person name="Bristow J."/>
            <person name="Eisen J.A."/>
            <person name="Markowitz V."/>
            <person name="Kyrpides N.C."/>
            <person name="Klenk H.P."/>
            <person name="Hugenholtz P."/>
        </authorList>
    </citation>
    <scope>NUCLEOTIDE SEQUENCE [LARGE SCALE GENOMIC DNA]</scope>
    <source>
        <strain evidence="3">ATCC 29202 / DSM 20476 / NCTC 11029 / RHS 1</strain>
    </source>
</reference>
<dbReference type="Pfam" id="PF10021">
    <property type="entry name" value="PARG_cat_microb"/>
    <property type="match status" value="1"/>
</dbReference>
<dbReference type="HOGENOM" id="CLU_024412_3_0_11"/>